<keyword evidence="6" id="KW-1185">Reference proteome</keyword>
<accession>A0A7H0I6B7</accession>
<keyword evidence="1" id="KW-0805">Transcription regulation</keyword>
<dbReference type="SUPFAM" id="SSF46689">
    <property type="entry name" value="Homeodomain-like"/>
    <property type="match status" value="2"/>
</dbReference>
<dbReference type="GO" id="GO:0043565">
    <property type="term" value="F:sequence-specific DNA binding"/>
    <property type="evidence" value="ECO:0007669"/>
    <property type="project" value="InterPro"/>
</dbReference>
<dbReference type="GO" id="GO:0003700">
    <property type="term" value="F:DNA-binding transcription factor activity"/>
    <property type="evidence" value="ECO:0007669"/>
    <property type="project" value="InterPro"/>
</dbReference>
<evidence type="ECO:0000256" key="1">
    <source>
        <dbReference type="ARBA" id="ARBA00023015"/>
    </source>
</evidence>
<dbReference type="SUPFAM" id="SSF51215">
    <property type="entry name" value="Regulatory protein AraC"/>
    <property type="match status" value="1"/>
</dbReference>
<gene>
    <name evidence="5" type="ORF">IAG44_01835</name>
</gene>
<dbReference type="InterPro" id="IPR037923">
    <property type="entry name" value="HTH-like"/>
</dbReference>
<name>A0A7H0I6B7_9ACTN</name>
<keyword evidence="2" id="KW-0238">DNA-binding</keyword>
<dbReference type="InterPro" id="IPR003313">
    <property type="entry name" value="AraC-bd"/>
</dbReference>
<dbReference type="InterPro" id="IPR009057">
    <property type="entry name" value="Homeodomain-like_sf"/>
</dbReference>
<dbReference type="Gene3D" id="1.10.10.60">
    <property type="entry name" value="Homeodomain-like"/>
    <property type="match status" value="1"/>
</dbReference>
<sequence length="299" mass="32568">MGKPKDLSTFWMPPVNGVEVLHAHFRQHQYPRHTHEAATVALMDSGAASFLYRGEIHTAAAGDVFLINPGEVHTGWLAHPQGYRYRVLYLGAGALEQFHGEDPADPGRRSRPPAFRETVVQDARLAALLDRTHHALKPASPGADDRLLQEELFAELGQVLGNWYAEPGSTGSGPGPKGGNRAVSVAREYLESRLAEKVSLLELAGVACVSPFRLSRLFNAELGMPPHAFQILLRVKQARRLLAGGGRAVDIAREVGFYDQAHLNRVFKRYTGVTPHQFMVGATGSAGPAHSPRLVEEGP</sequence>
<evidence type="ECO:0000259" key="4">
    <source>
        <dbReference type="PROSITE" id="PS01124"/>
    </source>
</evidence>
<dbReference type="PANTHER" id="PTHR46796:SF2">
    <property type="entry name" value="TRANSCRIPTIONAL REGULATORY PROTEIN"/>
    <property type="match status" value="1"/>
</dbReference>
<evidence type="ECO:0000256" key="2">
    <source>
        <dbReference type="ARBA" id="ARBA00023125"/>
    </source>
</evidence>
<reference evidence="5 6" key="1">
    <citation type="submission" date="2020-08" db="EMBL/GenBank/DDBJ databases">
        <title>A novel species.</title>
        <authorList>
            <person name="Gao J."/>
        </authorList>
    </citation>
    <scope>NUCLEOTIDE SEQUENCE [LARGE SCALE GENOMIC DNA]</scope>
    <source>
        <strain evidence="5 6">CRXT-G-22</strain>
    </source>
</reference>
<dbReference type="AlphaFoldDB" id="A0A7H0I6B7"/>
<dbReference type="RefSeq" id="WP_187745375.1">
    <property type="nucleotide sequence ID" value="NZ_CP060828.1"/>
</dbReference>
<dbReference type="Proteomes" id="UP000516052">
    <property type="component" value="Chromosome"/>
</dbReference>
<dbReference type="EMBL" id="CP060828">
    <property type="protein sequence ID" value="QNP68333.1"/>
    <property type="molecule type" value="Genomic_DNA"/>
</dbReference>
<protein>
    <submittedName>
        <fullName evidence="5">AraC family transcriptional regulator</fullName>
    </submittedName>
</protein>
<dbReference type="PANTHER" id="PTHR46796">
    <property type="entry name" value="HTH-TYPE TRANSCRIPTIONAL ACTIVATOR RHAS-RELATED"/>
    <property type="match status" value="1"/>
</dbReference>
<dbReference type="InterPro" id="IPR014710">
    <property type="entry name" value="RmlC-like_jellyroll"/>
</dbReference>
<organism evidence="5 6">
    <name type="scientific">Streptomyces roseirectus</name>
    <dbReference type="NCBI Taxonomy" id="2768066"/>
    <lineage>
        <taxon>Bacteria</taxon>
        <taxon>Bacillati</taxon>
        <taxon>Actinomycetota</taxon>
        <taxon>Actinomycetes</taxon>
        <taxon>Kitasatosporales</taxon>
        <taxon>Streptomycetaceae</taxon>
        <taxon>Streptomyces</taxon>
    </lineage>
</organism>
<evidence type="ECO:0000313" key="6">
    <source>
        <dbReference type="Proteomes" id="UP000516052"/>
    </source>
</evidence>
<feature type="domain" description="HTH araC/xylS-type" evidence="4">
    <location>
        <begin position="184"/>
        <end position="281"/>
    </location>
</feature>
<dbReference type="Pfam" id="PF12833">
    <property type="entry name" value="HTH_18"/>
    <property type="match status" value="1"/>
</dbReference>
<evidence type="ECO:0000256" key="3">
    <source>
        <dbReference type="ARBA" id="ARBA00023163"/>
    </source>
</evidence>
<dbReference type="Gene3D" id="2.60.120.10">
    <property type="entry name" value="Jelly Rolls"/>
    <property type="match status" value="1"/>
</dbReference>
<dbReference type="InterPro" id="IPR018060">
    <property type="entry name" value="HTH_AraC"/>
</dbReference>
<evidence type="ECO:0000313" key="5">
    <source>
        <dbReference type="EMBL" id="QNP68333.1"/>
    </source>
</evidence>
<proteinExistence type="predicted"/>
<dbReference type="PROSITE" id="PS01124">
    <property type="entry name" value="HTH_ARAC_FAMILY_2"/>
    <property type="match status" value="1"/>
</dbReference>
<dbReference type="Pfam" id="PF02311">
    <property type="entry name" value="AraC_binding"/>
    <property type="match status" value="1"/>
</dbReference>
<dbReference type="KEGG" id="sroi:IAG44_01835"/>
<dbReference type="InterPro" id="IPR050204">
    <property type="entry name" value="AraC_XylS_family_regulators"/>
</dbReference>
<keyword evidence="3" id="KW-0804">Transcription</keyword>
<dbReference type="SMART" id="SM00342">
    <property type="entry name" value="HTH_ARAC"/>
    <property type="match status" value="1"/>
</dbReference>